<evidence type="ECO:0000256" key="3">
    <source>
        <dbReference type="ARBA" id="ARBA00022490"/>
    </source>
</evidence>
<accession>A0ABY6L163</accession>
<name>A0ABY6L163_9ARAC</name>
<sequence>MKRTHWIHTNKPKIDRYFQSFSIRLHFQHITIYRFYCGSNIYCHIKKFAVCRVKDAFERKEPVGVIVRIADEINFSPCLLARAILYEFHQDGRCCTNPAQPAQPHYVLYSHQAPHHSSHAPDTAHHSPTAILGGAADIWILTDSRSAMQHLSHTGELRDKCNVMDEFYGPYSDILKRAAGLKYEALLMEELTKRNVVFWASHLHSINPILPLYPVLFPIMLSSRTLFINLFILDASPIQFLCLFLMMTLDHWSTSSPFCGEGDLRKQGYDKTPDVKLQIPIAINGRPINWIESKASFGDPESHAGYLDTQYWSYQNSRFGPGLVIYWLGYVEEVDQHRDQGIMLADHLPDSLTPPLPN</sequence>
<keyword evidence="3" id="KW-0963">Cytoplasm</keyword>
<evidence type="ECO:0000256" key="5">
    <source>
        <dbReference type="ARBA" id="ARBA00023480"/>
    </source>
</evidence>
<reference evidence="6 7" key="1">
    <citation type="submission" date="2022-01" db="EMBL/GenBank/DDBJ databases">
        <title>A chromosomal length assembly of Cordylochernes scorpioides.</title>
        <authorList>
            <person name="Zeh D."/>
            <person name="Zeh J."/>
        </authorList>
    </citation>
    <scope>NUCLEOTIDE SEQUENCE [LARGE SCALE GENOMIC DNA]</scope>
    <source>
        <strain evidence="6">IN4F17</strain>
        <tissue evidence="6">Whole Body</tissue>
    </source>
</reference>
<evidence type="ECO:0000313" key="6">
    <source>
        <dbReference type="EMBL" id="UYV74604.1"/>
    </source>
</evidence>
<evidence type="ECO:0000256" key="2">
    <source>
        <dbReference type="ARBA" id="ARBA00004496"/>
    </source>
</evidence>
<gene>
    <name evidence="6" type="ORF">LAZ67_12000247</name>
</gene>
<keyword evidence="7" id="KW-1185">Reference proteome</keyword>
<dbReference type="InterPro" id="IPR029404">
    <property type="entry name" value="CDIN1"/>
</dbReference>
<proteinExistence type="predicted"/>
<evidence type="ECO:0000256" key="1">
    <source>
        <dbReference type="ARBA" id="ARBA00004123"/>
    </source>
</evidence>
<evidence type="ECO:0000313" key="7">
    <source>
        <dbReference type="Proteomes" id="UP001235939"/>
    </source>
</evidence>
<dbReference type="PANTHER" id="PTHR31661:SF1">
    <property type="entry name" value="CDAN1-INTERACTING NUCLEASE 1"/>
    <property type="match status" value="1"/>
</dbReference>
<dbReference type="PANTHER" id="PTHR31661">
    <property type="entry name" value="SIMILAR TO CDNA SEQUENCE BC052040"/>
    <property type="match status" value="1"/>
</dbReference>
<dbReference type="Proteomes" id="UP001235939">
    <property type="component" value="Chromosome 12"/>
</dbReference>
<dbReference type="EMBL" id="CP092874">
    <property type="protein sequence ID" value="UYV74604.1"/>
    <property type="molecule type" value="Genomic_DNA"/>
</dbReference>
<organism evidence="6 7">
    <name type="scientific">Cordylochernes scorpioides</name>
    <dbReference type="NCBI Taxonomy" id="51811"/>
    <lineage>
        <taxon>Eukaryota</taxon>
        <taxon>Metazoa</taxon>
        <taxon>Ecdysozoa</taxon>
        <taxon>Arthropoda</taxon>
        <taxon>Chelicerata</taxon>
        <taxon>Arachnida</taxon>
        <taxon>Pseudoscorpiones</taxon>
        <taxon>Cheliferoidea</taxon>
        <taxon>Chernetidae</taxon>
        <taxon>Cordylochernes</taxon>
    </lineage>
</organism>
<dbReference type="Pfam" id="PF14811">
    <property type="entry name" value="TPD"/>
    <property type="match status" value="1"/>
</dbReference>
<evidence type="ECO:0000256" key="4">
    <source>
        <dbReference type="ARBA" id="ARBA00023242"/>
    </source>
</evidence>
<protein>
    <recommendedName>
        <fullName evidence="5">CDAN1-interacting nuclease 1</fullName>
    </recommendedName>
</protein>
<comment type="subcellular location">
    <subcellularLocation>
        <location evidence="2">Cytoplasm</location>
    </subcellularLocation>
    <subcellularLocation>
        <location evidence="1">Nucleus</location>
    </subcellularLocation>
</comment>
<keyword evidence="4" id="KW-0539">Nucleus</keyword>